<dbReference type="Proteomes" id="UP000887226">
    <property type="component" value="Unassembled WGS sequence"/>
</dbReference>
<gene>
    <name evidence="1" type="ORF">BJ878DRAFT_523828</name>
</gene>
<keyword evidence="2" id="KW-1185">Reference proteome</keyword>
<sequence length="74" mass="8686">PTSTRRKIEDEFKYLGFGYTEVPYPQQEDGWSCGLMEIRNAKWRMTGLLVGRWSDKVDPDRVTIEVLGDCQRFL</sequence>
<feature type="non-terminal residue" evidence="1">
    <location>
        <position position="1"/>
    </location>
</feature>
<evidence type="ECO:0000313" key="1">
    <source>
        <dbReference type="EMBL" id="KAG9240850.1"/>
    </source>
</evidence>
<evidence type="ECO:0000313" key="2">
    <source>
        <dbReference type="Proteomes" id="UP000887226"/>
    </source>
</evidence>
<dbReference type="AlphaFoldDB" id="A0A9P7YW57"/>
<dbReference type="EMBL" id="MU254329">
    <property type="protein sequence ID" value="KAG9240850.1"/>
    <property type="molecule type" value="Genomic_DNA"/>
</dbReference>
<proteinExistence type="predicted"/>
<organism evidence="1 2">
    <name type="scientific">Calycina marina</name>
    <dbReference type="NCBI Taxonomy" id="1763456"/>
    <lineage>
        <taxon>Eukaryota</taxon>
        <taxon>Fungi</taxon>
        <taxon>Dikarya</taxon>
        <taxon>Ascomycota</taxon>
        <taxon>Pezizomycotina</taxon>
        <taxon>Leotiomycetes</taxon>
        <taxon>Helotiales</taxon>
        <taxon>Pezizellaceae</taxon>
        <taxon>Calycina</taxon>
    </lineage>
</organism>
<name>A0A9P7YW57_9HELO</name>
<reference evidence="1" key="1">
    <citation type="journal article" date="2021" name="IMA Fungus">
        <title>Genomic characterization of three marine fungi, including Emericellopsis atlantica sp. nov. with signatures of a generalist lifestyle and marine biomass degradation.</title>
        <authorList>
            <person name="Hagestad O.C."/>
            <person name="Hou L."/>
            <person name="Andersen J.H."/>
            <person name="Hansen E.H."/>
            <person name="Altermark B."/>
            <person name="Li C."/>
            <person name="Kuhnert E."/>
            <person name="Cox R.J."/>
            <person name="Crous P.W."/>
            <person name="Spatafora J.W."/>
            <person name="Lail K."/>
            <person name="Amirebrahimi M."/>
            <person name="Lipzen A."/>
            <person name="Pangilinan J."/>
            <person name="Andreopoulos W."/>
            <person name="Hayes R.D."/>
            <person name="Ng V."/>
            <person name="Grigoriev I.V."/>
            <person name="Jackson S.A."/>
            <person name="Sutton T.D.S."/>
            <person name="Dobson A.D.W."/>
            <person name="Rama T."/>
        </authorList>
    </citation>
    <scope>NUCLEOTIDE SEQUENCE</scope>
    <source>
        <strain evidence="1">TRa3180A</strain>
    </source>
</reference>
<comment type="caution">
    <text evidence="1">The sequence shown here is derived from an EMBL/GenBank/DDBJ whole genome shotgun (WGS) entry which is preliminary data.</text>
</comment>
<accession>A0A9P7YW57</accession>
<protein>
    <submittedName>
        <fullName evidence="1">Uncharacterized protein</fullName>
    </submittedName>
</protein>
<dbReference type="OrthoDB" id="5084510at2759"/>